<organism evidence="1 2">
    <name type="scientific">Pseudomonas putida S12</name>
    <dbReference type="NCBI Taxonomy" id="1215087"/>
    <lineage>
        <taxon>Bacteria</taxon>
        <taxon>Pseudomonadati</taxon>
        <taxon>Pseudomonadota</taxon>
        <taxon>Gammaproteobacteria</taxon>
        <taxon>Pseudomonadales</taxon>
        <taxon>Pseudomonadaceae</taxon>
        <taxon>Pseudomonas</taxon>
    </lineage>
</organism>
<dbReference type="EMBL" id="CP009974">
    <property type="protein sequence ID" value="AJA15897.1"/>
    <property type="molecule type" value="Genomic_DNA"/>
</dbReference>
<evidence type="ECO:0000313" key="2">
    <source>
        <dbReference type="Proteomes" id="UP000017753"/>
    </source>
</evidence>
<evidence type="ECO:0000313" key="1">
    <source>
        <dbReference type="EMBL" id="AJA15897.1"/>
    </source>
</evidence>
<name>A0AA34RZ02_PSEPU</name>
<dbReference type="AlphaFoldDB" id="A0AA34RZ02"/>
<dbReference type="RefSeq" id="WP_019437358.1">
    <property type="nucleotide sequence ID" value="NZ_ALNR01000100.1"/>
</dbReference>
<dbReference type="Proteomes" id="UP000017753">
    <property type="component" value="Chromosome"/>
</dbReference>
<protein>
    <submittedName>
        <fullName evidence="1">Uncharacterized protein</fullName>
    </submittedName>
</protein>
<sequence>MVMQTRFVVIAAMPQEKEQFPRRIGVPAAIGAGYDLYDTHGKTRLALNYATRAEAEYDCASRNRQEGAIGSCVSGHG</sequence>
<gene>
    <name evidence="1" type="ORF">RPPX_22005</name>
</gene>
<reference evidence="1 2" key="1">
    <citation type="submission" date="2014-11" db="EMBL/GenBank/DDBJ databases">
        <title>Complete genome sequence of Pseudomonas putida S12 including megaplasmid pTTS12.</title>
        <authorList>
            <person name="Kuepper J."/>
            <person name="Ruijssenaars H.J."/>
            <person name="Blank L.M."/>
            <person name="de Winde J.H."/>
            <person name="Wierckx N."/>
        </authorList>
    </citation>
    <scope>NUCLEOTIDE SEQUENCE [LARGE SCALE GENOMIC DNA]</scope>
    <source>
        <strain evidence="1 2">S12</strain>
    </source>
</reference>
<reference evidence="1 2" key="2">
    <citation type="submission" date="2014-11" db="EMBL/GenBank/DDBJ databases">
        <title>Draft genome sequence of the solvent-tolerant Pseudomonas putida S12 including megaplasmid pTTS12.</title>
        <authorList>
            <person name="Wierckx N."/>
            <person name="Nijkamp J."/>
            <person name="Ballerstedt H."/>
            <person name="Siezen R.J."/>
            <person name="Wels M."/>
            <person name="de Ridder D."/>
            <person name="de Winde J.H."/>
            <person name="Ruijssenaars H.J."/>
        </authorList>
    </citation>
    <scope>NUCLEOTIDE SEQUENCE [LARGE SCALE GENOMIC DNA]</scope>
    <source>
        <strain evidence="1 2">S12</strain>
    </source>
</reference>
<accession>A0AA34RZ02</accession>
<proteinExistence type="predicted"/>